<reference evidence="2" key="1">
    <citation type="journal article" date="2014" name="Int. J. Syst. Evol. Microbiol.">
        <title>Complete genome sequence of Corynebacterium casei LMG S-19264T (=DSM 44701T), isolated from a smear-ripened cheese.</title>
        <authorList>
            <consortium name="US DOE Joint Genome Institute (JGI-PGF)"/>
            <person name="Walter F."/>
            <person name="Albersmeier A."/>
            <person name="Kalinowski J."/>
            <person name="Ruckert C."/>
        </authorList>
    </citation>
    <scope>NUCLEOTIDE SEQUENCE</scope>
    <source>
        <strain evidence="2">KCTC 12988</strain>
    </source>
</reference>
<organism evidence="2 3">
    <name type="scientific">Roseibacillus persicicus</name>
    <dbReference type="NCBI Taxonomy" id="454148"/>
    <lineage>
        <taxon>Bacteria</taxon>
        <taxon>Pseudomonadati</taxon>
        <taxon>Verrucomicrobiota</taxon>
        <taxon>Verrucomicrobiia</taxon>
        <taxon>Verrucomicrobiales</taxon>
        <taxon>Verrucomicrobiaceae</taxon>
        <taxon>Roseibacillus</taxon>
    </lineage>
</organism>
<dbReference type="SUPFAM" id="SSF52266">
    <property type="entry name" value="SGNH hydrolase"/>
    <property type="match status" value="1"/>
</dbReference>
<dbReference type="RefSeq" id="WP_189569644.1">
    <property type="nucleotide sequence ID" value="NZ_BMXI01000007.1"/>
</dbReference>
<evidence type="ECO:0000313" key="3">
    <source>
        <dbReference type="Proteomes" id="UP000644507"/>
    </source>
</evidence>
<feature type="signal peptide" evidence="1">
    <location>
        <begin position="1"/>
        <end position="20"/>
    </location>
</feature>
<sequence length="1474" mass="160921">MIRILIVTFAVALFTPSVFALPSYPKDQFQLHISDFTDPNYPVVRVGERKLSFISNPPPTWTVTKVFLEHSNDFDDFASGSPRTSSILFQTLGPRQIRGEYIMSWNQPKDSALPDKPTETYQPGDEVHYRWVIEYSEEGIAKSAEGDIHTFTMPRRIILAILGDSYGSGEGAPNFDPALGDHWLYHNEGKRGHRSAISGQELAVQSFFDARPNLAYDYVNLSSSGAIAKDIYSSVSQFDRIDPEPDAVDFGRAVTFPQGDKLSEWLTERDYSSLDAVILSCGGNDLGFEAILTNYLGLNLEKIGAAALDGLLDPGCIALGVATAAAGAFTPPAIAFAISNYTSCAISSVVANVLIAVYEDATFTDAYKAVAISGNRYRSFNWYVNRLENEYNQLGRAISRDLRNGHRQVPVGRVFVTSYPFPLKDCTSFWENPPLLQLQSDATVIEIDLFSLPGLSFIRDPEPLTFNIAGIKSIPVIFTEEETREASFELAPAADDTRPSFGGMNHHLQDFVAAVDAAESSEWCFVKTNNFLPARTGVCYSGTHFNTLTTAANQAGPNIISNAYHPNQDGHRYTYQPAILDALESKLTNAELAAIAQEEGLYPAAHPLADLAFEPGFPTYDFDPSTSTLNVTVSLVNRGNLSIAEGAEVFFLMEGLPGNTFPPSPLPAMDINDVVQFSRSFEIPLLPVASDFLYECESGPYEGFEEYASKDEVLRYFLSRAPRTFEVILNARQSFEETNHQNNGASQTLVVPADGSQNELQARAEQVLSELSALLNRPVETVDLALLITEQPVRFYFGYYSPPMDDPQTGATLKTPGQVLAERQALKASICLARNHGIGSPDLPDPVGSSGPVNNLRPICLFPPVTTDCPTDDSLVRDSLGRLQELDDALRNAPRDGRNAVITAILDEQFADILGIPELEYEVNIPALTGGIKFPTEDLVLSTPTPTFTLTQINEAVSSTLTLGTVRGAADIMGPQLREGKGDTITARQIPQDGREVFAALTTTFPDGTRRSEEYRFATVKRNAALTSPSPNQAVPSNGATFAWSAPDAAAAGPVQAYSIAVGSYPGTGDIVPIGLEPLGKSQGKGLKNSPPAIAFEQLSPEELSFTVNSLPQDGRNLYITLGTLRDGVWEYELHRRRAAESVAAGLRSPLPDRPIFSRETFQISPGQLPAEAYVLKIGTNRGGNDLFESDPLNEREISQPMDLILAEMEVQTDSENRPLPIWATVESLGGEEGSFSESYALIPSLNASFFAPNPSEVLPEDASVQFRWSRGVQAIAYRLRIFAEENEGQPIIDETFDPDTLEASISLEGIDSTAFVATLDTIRDPEAEGLETGFYSVIYTIEQPVLQLYNDDEISNAWQLDYFGAGNPDALPLADPDGDGCNNLCEFLARTDPTDSSDFFTAEVTLAPGNQPSNFTISDPVPSTRYRILQSTDLDSWTPLNPGINPTPGQSQLQLDIPASPDPAKFYRLELRP</sequence>
<evidence type="ECO:0000313" key="2">
    <source>
        <dbReference type="EMBL" id="GHC52390.1"/>
    </source>
</evidence>
<dbReference type="EMBL" id="BMXI01000007">
    <property type="protein sequence ID" value="GHC52390.1"/>
    <property type="molecule type" value="Genomic_DNA"/>
</dbReference>
<keyword evidence="1" id="KW-0732">Signal</keyword>
<keyword evidence="3" id="KW-1185">Reference proteome</keyword>
<reference evidence="2" key="2">
    <citation type="submission" date="2020-09" db="EMBL/GenBank/DDBJ databases">
        <authorList>
            <person name="Sun Q."/>
            <person name="Kim S."/>
        </authorList>
    </citation>
    <scope>NUCLEOTIDE SEQUENCE</scope>
    <source>
        <strain evidence="2">KCTC 12988</strain>
    </source>
</reference>
<protein>
    <recommendedName>
        <fullName evidence="4">SGNH hydrolase-type esterase domain-containing protein</fullName>
    </recommendedName>
</protein>
<feature type="chain" id="PRO_5037318300" description="SGNH hydrolase-type esterase domain-containing protein" evidence="1">
    <location>
        <begin position="21"/>
        <end position="1474"/>
    </location>
</feature>
<evidence type="ECO:0008006" key="4">
    <source>
        <dbReference type="Google" id="ProtNLM"/>
    </source>
</evidence>
<dbReference type="Gene3D" id="3.40.50.1110">
    <property type="entry name" value="SGNH hydrolase"/>
    <property type="match status" value="1"/>
</dbReference>
<gene>
    <name evidence="2" type="ORF">GCM10007100_18370</name>
</gene>
<accession>A0A918TQH4</accession>
<evidence type="ECO:0000256" key="1">
    <source>
        <dbReference type="SAM" id="SignalP"/>
    </source>
</evidence>
<dbReference type="Proteomes" id="UP000644507">
    <property type="component" value="Unassembled WGS sequence"/>
</dbReference>
<name>A0A918TQH4_9BACT</name>
<proteinExistence type="predicted"/>
<dbReference type="InterPro" id="IPR036514">
    <property type="entry name" value="SGNH_hydro_sf"/>
</dbReference>
<comment type="caution">
    <text evidence="2">The sequence shown here is derived from an EMBL/GenBank/DDBJ whole genome shotgun (WGS) entry which is preliminary data.</text>
</comment>
<dbReference type="GO" id="GO:0016788">
    <property type="term" value="F:hydrolase activity, acting on ester bonds"/>
    <property type="evidence" value="ECO:0007669"/>
    <property type="project" value="UniProtKB-ARBA"/>
</dbReference>